<dbReference type="HOGENOM" id="CLU_076276_6_3_6"/>
<feature type="region of interest" description="Disordered" evidence="5">
    <location>
        <begin position="89"/>
        <end position="108"/>
    </location>
</feature>
<evidence type="ECO:0000259" key="6">
    <source>
        <dbReference type="Pfam" id="PF03811"/>
    </source>
</evidence>
<accession>A0A0A6ZXA7</accession>
<gene>
    <name evidence="8" type="ORF">Asd1617_03723</name>
</gene>
<sequence>MASVSISCPSCSATDGVVRNGKSTAGHQRYLCSHCRKTWQLQFTYTASQPGTHQKIIDMAMNGVGCRATARIMGVSLNTYFTYNLKNSRPQSVTSRIQPGAVTSSSAG</sequence>
<dbReference type="InterPro" id="IPR024431">
    <property type="entry name" value="InsA_HTH_dom"/>
</dbReference>
<protein>
    <submittedName>
        <fullName evidence="8">Transposase</fullName>
    </submittedName>
</protein>
<dbReference type="PANTHER" id="PTHR47923:SF1">
    <property type="entry name" value="INSERTION ELEMENT IS1 1 PROTEIN INSA-RELATED"/>
    <property type="match status" value="1"/>
</dbReference>
<keyword evidence="3" id="KW-0815">Transposition</keyword>
<comment type="similarity">
    <text evidence="2">Belongs to the IS1 elements InsA family.</text>
</comment>
<feature type="domain" description="InsA N-terminal zinc ribbon" evidence="6">
    <location>
        <begin position="1"/>
        <end position="36"/>
    </location>
</feature>
<dbReference type="InterPro" id="IPR051252">
    <property type="entry name" value="IS1_transposase_InsA"/>
</dbReference>
<evidence type="ECO:0000256" key="3">
    <source>
        <dbReference type="ARBA" id="ARBA00022578"/>
    </source>
</evidence>
<dbReference type="Proteomes" id="UP000031647">
    <property type="component" value="Chromosome"/>
</dbReference>
<name>A0A0A6ZXA7_SHIDY</name>
<dbReference type="InterPro" id="IPR003220">
    <property type="entry name" value="InsA_N_dom_Znf"/>
</dbReference>
<evidence type="ECO:0000259" key="7">
    <source>
        <dbReference type="Pfam" id="PF12759"/>
    </source>
</evidence>
<evidence type="ECO:0000313" key="8">
    <source>
        <dbReference type="EMBL" id="AHA66550.1"/>
    </source>
</evidence>
<organism evidence="8 9">
    <name type="scientific">Shigella dysenteriae 1617</name>
    <dbReference type="NCBI Taxonomy" id="754093"/>
    <lineage>
        <taxon>Bacteria</taxon>
        <taxon>Pseudomonadati</taxon>
        <taxon>Pseudomonadota</taxon>
        <taxon>Gammaproteobacteria</taxon>
        <taxon>Enterobacterales</taxon>
        <taxon>Enterobacteriaceae</taxon>
        <taxon>Shigella</taxon>
    </lineage>
</organism>
<dbReference type="AlphaFoldDB" id="A0A0A6ZXA7"/>
<evidence type="ECO:0000256" key="2">
    <source>
        <dbReference type="ARBA" id="ARBA00006212"/>
    </source>
</evidence>
<dbReference type="GO" id="GO:0006313">
    <property type="term" value="P:DNA transposition"/>
    <property type="evidence" value="ECO:0007669"/>
    <property type="project" value="InterPro"/>
</dbReference>
<dbReference type="Pfam" id="PF12759">
    <property type="entry name" value="HTH_Tnp_IS1"/>
    <property type="match status" value="1"/>
</dbReference>
<dbReference type="KEGG" id="sdz:Asd1617_03723"/>
<evidence type="ECO:0000256" key="5">
    <source>
        <dbReference type="SAM" id="MobiDB-lite"/>
    </source>
</evidence>
<comment type="function">
    <text evidence="1">Absolutely required for transposition of IS1.</text>
</comment>
<evidence type="ECO:0000256" key="4">
    <source>
        <dbReference type="ARBA" id="ARBA00023172"/>
    </source>
</evidence>
<dbReference type="EMBL" id="CP006736">
    <property type="protein sequence ID" value="AHA66550.1"/>
    <property type="molecule type" value="Genomic_DNA"/>
</dbReference>
<keyword evidence="4" id="KW-0233">DNA recombination</keyword>
<dbReference type="PANTHER" id="PTHR47923">
    <property type="entry name" value="INSERTION ELEMENT IS1 1 PROTEIN INSA-RELATED"/>
    <property type="match status" value="1"/>
</dbReference>
<dbReference type="Pfam" id="PF03811">
    <property type="entry name" value="Zn_ribbon_InsA"/>
    <property type="match status" value="1"/>
</dbReference>
<reference evidence="8 9" key="1">
    <citation type="submission" date="2013-09" db="EMBL/GenBank/DDBJ databases">
        <title>Comparative genomics of Sd1617 to representative strains in evaluating its pathogenesis.</title>
        <authorList>
            <person name="Aksomboon Vongsawan A."/>
            <person name="Kapatral V."/>
            <person name="Vaisvil B."/>
            <person name="Serichantalergs O."/>
            <person name="Hale T.L."/>
            <person name="Mason C.J."/>
        </authorList>
    </citation>
    <scope>NUCLEOTIDE SEQUENCE [LARGE SCALE GENOMIC DNA]</scope>
    <source>
        <strain evidence="8 9">1617</strain>
    </source>
</reference>
<dbReference type="PATRIC" id="fig|754093.4.peg.3620"/>
<evidence type="ECO:0000256" key="1">
    <source>
        <dbReference type="ARBA" id="ARBA00004091"/>
    </source>
</evidence>
<feature type="domain" description="Insertion element IS1 protein InsA helix-turn-helix" evidence="7">
    <location>
        <begin position="43"/>
        <end position="89"/>
    </location>
</feature>
<proteinExistence type="inferred from homology"/>
<evidence type="ECO:0000313" key="9">
    <source>
        <dbReference type="Proteomes" id="UP000031647"/>
    </source>
</evidence>